<evidence type="ECO:0000256" key="1">
    <source>
        <dbReference type="ARBA" id="ARBA00000966"/>
    </source>
</evidence>
<keyword evidence="8" id="KW-0732">Signal</keyword>
<dbReference type="NCBIfam" id="NF008305">
    <property type="entry name" value="PRK11097.1"/>
    <property type="match status" value="1"/>
</dbReference>
<evidence type="ECO:0000256" key="3">
    <source>
        <dbReference type="ARBA" id="ARBA00012601"/>
    </source>
</evidence>
<dbReference type="Proteomes" id="UP000736384">
    <property type="component" value="Unassembled WGS sequence"/>
</dbReference>
<dbReference type="InterPro" id="IPR008928">
    <property type="entry name" value="6-hairpin_glycosidase_sf"/>
</dbReference>
<feature type="chain" id="PRO_5041441072" description="cellulase" evidence="8">
    <location>
        <begin position="20"/>
        <end position="371"/>
    </location>
</feature>
<feature type="signal peptide" evidence="8">
    <location>
        <begin position="1"/>
        <end position="19"/>
    </location>
</feature>
<name>A0AA44CA77_9GAMM</name>
<keyword evidence="7" id="KW-0119">Carbohydrate metabolism</keyword>
<dbReference type="GO" id="GO:0030245">
    <property type="term" value="P:cellulose catabolic process"/>
    <property type="evidence" value="ECO:0007669"/>
    <property type="project" value="UniProtKB-KW"/>
</dbReference>
<dbReference type="PRINTS" id="PR00735">
    <property type="entry name" value="GLHYDRLASE8"/>
</dbReference>
<keyword evidence="4 9" id="KW-0378">Hydrolase</keyword>
<dbReference type="AlphaFoldDB" id="A0AA44CA77"/>
<dbReference type="Gene3D" id="1.50.10.10">
    <property type="match status" value="1"/>
</dbReference>
<proteinExistence type="inferred from homology"/>
<evidence type="ECO:0000256" key="7">
    <source>
        <dbReference type="ARBA" id="ARBA00023326"/>
    </source>
</evidence>
<dbReference type="Pfam" id="PF01270">
    <property type="entry name" value="Glyco_hydro_8"/>
    <property type="match status" value="1"/>
</dbReference>
<keyword evidence="6 9" id="KW-0326">Glycosidase</keyword>
<evidence type="ECO:0000256" key="6">
    <source>
        <dbReference type="ARBA" id="ARBA00023295"/>
    </source>
</evidence>
<reference evidence="9" key="1">
    <citation type="submission" date="2020-03" db="EMBL/GenBank/DDBJ databases">
        <title>Genome assembly of Azotobacter chroococcum W5.</title>
        <authorList>
            <person name="Kannepalli A."/>
        </authorList>
    </citation>
    <scope>NUCLEOTIDE SEQUENCE</scope>
    <source>
        <strain evidence="9">W5</strain>
    </source>
</reference>
<comment type="similarity">
    <text evidence="2">Belongs to the glycosyl hydrolase 8 (cellulase D) family.</text>
</comment>
<gene>
    <name evidence="9" type="primary">bcsZ</name>
    <name evidence="9" type="ORF">HA520_19685</name>
</gene>
<dbReference type="EMBL" id="JAAPAP010000021">
    <property type="protein sequence ID" value="NHN79473.1"/>
    <property type="molecule type" value="Genomic_DNA"/>
</dbReference>
<sequence>MLRALCCAMALAMAGRAAAADCTWPAWDAFRRDLISADGRVIDPSLPQKPTTSEGQSYALFFALVGNDRENFVRLLEWTQNNLAGGDLERHLPAWLWGDDGKGRWTVLDANNANDADLWLAYSLLEAGRLWQVPDYLGRGERLLARIQAQTLRRLPGLGTLPLPGDLGFETEQGWRLNPSYLPPQLLRRFAASDARWAEVAIGGLRLLREAAPLGLAPDWLLWRREQGWAADPEHGSRGSYDAIRVYLWVGMLGEGAPERAGLQRHFAPMAELTARLGAPPENIDTTSGKTTGSGPVGFSAALLPLLAAREEHTALQQQRDRLHRHPPRRKNYYNRVLALFGTGWDERRYRFDADGRLLPSWEDACATEGN</sequence>
<evidence type="ECO:0000313" key="9">
    <source>
        <dbReference type="EMBL" id="NHN79473.1"/>
    </source>
</evidence>
<dbReference type="SUPFAM" id="SSF48208">
    <property type="entry name" value="Six-hairpin glycosidases"/>
    <property type="match status" value="1"/>
</dbReference>
<evidence type="ECO:0000313" key="10">
    <source>
        <dbReference type="Proteomes" id="UP000736384"/>
    </source>
</evidence>
<dbReference type="RefSeq" id="WP_165893910.1">
    <property type="nucleotide sequence ID" value="NZ_JAAPAP010000021.1"/>
</dbReference>
<dbReference type="InterPro" id="IPR002037">
    <property type="entry name" value="Glyco_hydro_8"/>
</dbReference>
<comment type="caution">
    <text evidence="9">The sequence shown here is derived from an EMBL/GenBank/DDBJ whole genome shotgun (WGS) entry which is preliminary data.</text>
</comment>
<organism evidence="9 10">
    <name type="scientific">Azotobacter chroococcum</name>
    <dbReference type="NCBI Taxonomy" id="353"/>
    <lineage>
        <taxon>Bacteria</taxon>
        <taxon>Pseudomonadati</taxon>
        <taxon>Pseudomonadota</taxon>
        <taxon>Gammaproteobacteria</taxon>
        <taxon>Pseudomonadales</taxon>
        <taxon>Pseudomonadaceae</taxon>
        <taxon>Azotobacter</taxon>
    </lineage>
</organism>
<evidence type="ECO:0000256" key="2">
    <source>
        <dbReference type="ARBA" id="ARBA00009209"/>
    </source>
</evidence>
<dbReference type="InterPro" id="IPR012341">
    <property type="entry name" value="6hp_glycosidase-like_sf"/>
</dbReference>
<evidence type="ECO:0000256" key="5">
    <source>
        <dbReference type="ARBA" id="ARBA00023001"/>
    </source>
</evidence>
<keyword evidence="7" id="KW-0624">Polysaccharide degradation</keyword>
<evidence type="ECO:0000256" key="8">
    <source>
        <dbReference type="SAM" id="SignalP"/>
    </source>
</evidence>
<comment type="catalytic activity">
    <reaction evidence="1">
        <text>Endohydrolysis of (1-&gt;4)-beta-D-glucosidic linkages in cellulose, lichenin and cereal beta-D-glucans.</text>
        <dbReference type="EC" id="3.2.1.4"/>
    </reaction>
</comment>
<dbReference type="EC" id="3.2.1.4" evidence="3"/>
<evidence type="ECO:0000256" key="4">
    <source>
        <dbReference type="ARBA" id="ARBA00022801"/>
    </source>
</evidence>
<keyword evidence="5" id="KW-0136">Cellulose degradation</keyword>
<protein>
    <recommendedName>
        <fullName evidence="3">cellulase</fullName>
        <ecNumber evidence="3">3.2.1.4</ecNumber>
    </recommendedName>
</protein>
<accession>A0AA44CA77</accession>
<dbReference type="GO" id="GO:0008810">
    <property type="term" value="F:cellulase activity"/>
    <property type="evidence" value="ECO:0007669"/>
    <property type="project" value="UniProtKB-EC"/>
</dbReference>